<proteinExistence type="predicted"/>
<gene>
    <name evidence="1" type="ORF">AVDCRST_MAG68-2108</name>
</gene>
<dbReference type="EMBL" id="CADCTW010000097">
    <property type="protein sequence ID" value="CAA9323630.1"/>
    <property type="molecule type" value="Genomic_DNA"/>
</dbReference>
<dbReference type="AlphaFoldDB" id="A0A6J4L7U2"/>
<reference evidence="1" key="1">
    <citation type="submission" date="2020-02" db="EMBL/GenBank/DDBJ databases">
        <authorList>
            <person name="Meier V. D."/>
        </authorList>
    </citation>
    <scope>NUCLEOTIDE SEQUENCE</scope>
    <source>
        <strain evidence="1">AVDCRST_MAG68</strain>
    </source>
</reference>
<sequence length="160" mass="17660">MSALPILRETADTVRLFDPATGEELVLADAPLETLAEVRELIRADEENQRLAKQALDAELHARMDRENTLTLHVDGFDITGKPAEVAEWSVEELRVELERLVTDGVLSEEAARKALRPVVVLKPQAGELKKLAGRFETVAACRRMVPVARRATVKRTGAA</sequence>
<name>A0A6J4L7U2_9BACT</name>
<evidence type="ECO:0000313" key="1">
    <source>
        <dbReference type="EMBL" id="CAA9323630.1"/>
    </source>
</evidence>
<organism evidence="1">
    <name type="scientific">uncultured Gemmatimonadota bacterium</name>
    <dbReference type="NCBI Taxonomy" id="203437"/>
    <lineage>
        <taxon>Bacteria</taxon>
        <taxon>Pseudomonadati</taxon>
        <taxon>Gemmatimonadota</taxon>
        <taxon>environmental samples</taxon>
    </lineage>
</organism>
<accession>A0A6J4L7U2</accession>
<protein>
    <submittedName>
        <fullName evidence="1">Uncharacterized protein</fullName>
    </submittedName>
</protein>